<feature type="chain" id="PRO_5034058248" evidence="6">
    <location>
        <begin position="20"/>
        <end position="1580"/>
    </location>
</feature>
<feature type="domain" description="EGF-like" evidence="7">
    <location>
        <begin position="549"/>
        <end position="587"/>
    </location>
</feature>
<feature type="domain" description="EGF-like" evidence="7">
    <location>
        <begin position="974"/>
        <end position="1012"/>
    </location>
</feature>
<accession>A0A8B8ACQ7</accession>
<evidence type="ECO:0000256" key="1">
    <source>
        <dbReference type="ARBA" id="ARBA00022536"/>
    </source>
</evidence>
<dbReference type="SMART" id="SM00181">
    <property type="entry name" value="EGF"/>
    <property type="match status" value="6"/>
</dbReference>
<dbReference type="PROSITE" id="PS50026">
    <property type="entry name" value="EGF_3"/>
    <property type="match status" value="5"/>
</dbReference>
<sequence length="1580" mass="176134">MLFGLFALFVWSTLQTVSGFYGGGFTYSLLSEKNGYYKTKLVFLNGWKRGIGPCFNCSGNDIGVDVTERKQQNYQSRSEFGRWILEFPLVHYIPPNSPIVLGNITYKGHLNDDIDITSYVYENTRDEVLMISQHDGWEMERSETMMDIPFAGKEAYFDLNFWVGLHERSTLLQSSQTAHLQAKILAGVRSDTGKPNNSPITLIKPVYRLEMDKQHRLELPYIDVDEDMVKCSLANFVEAAGLENTMDYLKKDQTLTINEKTCTLHMFTNSSKMQPGDTFDVAFNMRDYPRTNILVDTVSAVDGRHKYRMDTMYSLSSIVYRVHFVVTAQTDPPIFTSPAPNKLRYTIYVGSEFTISVFAKPCYQRQIKRFDVIRSDGKPVNFTGVIPMSNNQDNISFTTISLEATDKDVGKFIICVNAEDNLGFSSVDMLCLILNIKHLDVNLESVETRKPTFLASGDLVCDVDTVCVFPIYVTTTNEGGVNKLALEMSHSTEENATMTIRQALFQQAIVTKIVTMKFLARRPGKAKICLTARDSKTSSNNCCEITVQPNDPCDEKPCLHRGNCVPSNDLKNFTCICSGKTSGRFCQISVKEDPCDHNPCYGNSSRCLQVPTIEPYFWCTNCPVGKTGYKCHLDMDPCSRNPCRNTEICHLISPSSYLCLKTGTLSVPGCNSHCVRNSNMTCAMDMTRHPSCICAYGLSSPGICNTDTLPHTINSMKPQFVIPTPGAGSTVACDFGMDTCTFPVYMFSRVFPKLTFMYVDGLPLHTSPVVNSTHIPHLWRAVVEFKNPSKTFERTKEYDICLNAEKYHTFGIEITDRRCFHLVIDSIVHREYSRNTTCQFTSAETPQYGSIIGCQRGAVCHFFVYTHPVNGHCNEVYTDNLYTSVFSPLIDQSQNLCTHNVAYTNTSTPGQTKICLKPCESGAVRCYTMNVIEHDRCSPNPCLNDGICLDTHNSDIKCFCKNETILGKFCEKVYVPDCKSSSKCINNAGCYNKNETEDVCICRLGYTGGNCQLDANENLTSLAVNGAKFQDFAIPSIVQCYLSYPCIIPFTVTRAPLMSQHVMPGYIGAGVEVMKVEMVESNPSGVVDHGRIEVIGSSVGKFKVCLQSIEERRATIADEICLTVNVEEGFNLREDESVPHFVEPTLRDGGHFQCLLHRPCHLMLWAVNDALTKDCPILSADKDFDSGVFILNPLNSSSQPCMYDVVMEASRVLNISLCFSLTNNDDVYYPDRLRDIRCYTVQISDTLSAQGLCTGVTCLNSAMCDGHGPIAKCVCPLGFSGNDCSTEVGLSHADQHNYFKPPLFNNLALPKLYYCPLNHECQLQFLVKSKKGVYITTNSDPTIVQVQTIRQRRVSDDRLATITLLHRQQGSHFMCVTLSQDKYSSETDKACFMVISPFHDKGSDGHCDDMSPDDCSDLRALINVCADASTAIFCAKSCGLCSNPGHDLTSLESLFVAPTPNNSSTFSCSPGQECHIMLYLKQGNQKDCPRVFPESDSEVTMLHGDDCRCVVDAVLRPSPEGHTETLCFKVQQTSMSERRCFDVVIKKHDAIRQSVTTTSQITTKPATTPNINILSGHIIG</sequence>
<evidence type="ECO:0000256" key="2">
    <source>
        <dbReference type="ARBA" id="ARBA00022729"/>
    </source>
</evidence>
<feature type="disulfide bond" evidence="5">
    <location>
        <begin position="577"/>
        <end position="586"/>
    </location>
</feature>
<evidence type="ECO:0000313" key="8">
    <source>
        <dbReference type="Proteomes" id="UP000694844"/>
    </source>
</evidence>
<dbReference type="GeneID" id="111101184"/>
<dbReference type="PROSITE" id="PS00022">
    <property type="entry name" value="EGF_1"/>
    <property type="match status" value="3"/>
</dbReference>
<reference evidence="9" key="1">
    <citation type="submission" date="2025-08" db="UniProtKB">
        <authorList>
            <consortium name="RefSeq"/>
        </authorList>
    </citation>
    <scope>IDENTIFICATION</scope>
    <source>
        <tissue evidence="9">Whole sample</tissue>
    </source>
</reference>
<evidence type="ECO:0000256" key="3">
    <source>
        <dbReference type="ARBA" id="ARBA00022737"/>
    </source>
</evidence>
<dbReference type="GO" id="GO:0032991">
    <property type="term" value="C:protein-containing complex"/>
    <property type="evidence" value="ECO:0007669"/>
    <property type="project" value="TreeGrafter"/>
</dbReference>
<dbReference type="PANTHER" id="PTHR24049:SF22">
    <property type="entry name" value="DROSOPHILA CRUMBS HOMOLOG"/>
    <property type="match status" value="1"/>
</dbReference>
<dbReference type="PROSITE" id="PS01186">
    <property type="entry name" value="EGF_2"/>
    <property type="match status" value="2"/>
</dbReference>
<name>A0A8B8ACQ7_CRAVI</name>
<feature type="disulfide bond" evidence="5">
    <location>
        <begin position="1275"/>
        <end position="1284"/>
    </location>
</feature>
<keyword evidence="8" id="KW-1185">Reference proteome</keyword>
<comment type="caution">
    <text evidence="5">Lacks conserved residue(s) required for the propagation of feature annotation.</text>
</comment>
<feature type="disulfide bond" evidence="5">
    <location>
        <begin position="1002"/>
        <end position="1011"/>
    </location>
</feature>
<keyword evidence="3" id="KW-0677">Repeat</keyword>
<evidence type="ECO:0000256" key="5">
    <source>
        <dbReference type="PROSITE-ProRule" id="PRU00076"/>
    </source>
</evidence>
<dbReference type="SUPFAM" id="SSF57196">
    <property type="entry name" value="EGF/Laminin"/>
    <property type="match status" value="3"/>
</dbReference>
<dbReference type="Proteomes" id="UP000694844">
    <property type="component" value="Chromosome 6"/>
</dbReference>
<feature type="domain" description="EGF-like" evidence="7">
    <location>
        <begin position="933"/>
        <end position="971"/>
    </location>
</feature>
<gene>
    <name evidence="9" type="primary">LOC111101184</name>
</gene>
<dbReference type="InterPro" id="IPR051022">
    <property type="entry name" value="Notch_Cell-Fate_Det"/>
</dbReference>
<organism evidence="8 9">
    <name type="scientific">Crassostrea virginica</name>
    <name type="common">Eastern oyster</name>
    <dbReference type="NCBI Taxonomy" id="6565"/>
    <lineage>
        <taxon>Eukaryota</taxon>
        <taxon>Metazoa</taxon>
        <taxon>Spiralia</taxon>
        <taxon>Lophotrochozoa</taxon>
        <taxon>Mollusca</taxon>
        <taxon>Bivalvia</taxon>
        <taxon>Autobranchia</taxon>
        <taxon>Pteriomorphia</taxon>
        <taxon>Ostreida</taxon>
        <taxon>Ostreoidea</taxon>
        <taxon>Ostreidae</taxon>
        <taxon>Crassostrea</taxon>
    </lineage>
</organism>
<dbReference type="GO" id="GO:0005886">
    <property type="term" value="C:plasma membrane"/>
    <property type="evidence" value="ECO:0007669"/>
    <property type="project" value="TreeGrafter"/>
</dbReference>
<feature type="disulfide bond" evidence="5">
    <location>
        <begin position="558"/>
        <end position="575"/>
    </location>
</feature>
<dbReference type="PANTHER" id="PTHR24049">
    <property type="entry name" value="CRUMBS FAMILY MEMBER"/>
    <property type="match status" value="1"/>
</dbReference>
<keyword evidence="2 6" id="KW-0732">Signal</keyword>
<dbReference type="Gene3D" id="2.10.25.10">
    <property type="entry name" value="Laminin"/>
    <property type="match status" value="2"/>
</dbReference>
<proteinExistence type="predicted"/>
<evidence type="ECO:0000313" key="9">
    <source>
        <dbReference type="RefSeq" id="XP_022289262.1"/>
    </source>
</evidence>
<feature type="signal peptide" evidence="6">
    <location>
        <begin position="1"/>
        <end position="19"/>
    </location>
</feature>
<feature type="domain" description="EGF-like" evidence="7">
    <location>
        <begin position="634"/>
        <end position="671"/>
    </location>
</feature>
<keyword evidence="4 5" id="KW-1015">Disulfide bond</keyword>
<dbReference type="InterPro" id="IPR000742">
    <property type="entry name" value="EGF"/>
</dbReference>
<evidence type="ECO:0000256" key="4">
    <source>
        <dbReference type="ARBA" id="ARBA00023157"/>
    </source>
</evidence>
<dbReference type="GO" id="GO:0045197">
    <property type="term" value="P:establishment or maintenance of epithelial cell apical/basal polarity"/>
    <property type="evidence" value="ECO:0007669"/>
    <property type="project" value="TreeGrafter"/>
</dbReference>
<dbReference type="GO" id="GO:0007157">
    <property type="term" value="P:heterophilic cell-cell adhesion via plasma membrane cell adhesion molecules"/>
    <property type="evidence" value="ECO:0007669"/>
    <property type="project" value="TreeGrafter"/>
</dbReference>
<evidence type="ECO:0000256" key="6">
    <source>
        <dbReference type="SAM" id="SignalP"/>
    </source>
</evidence>
<dbReference type="RefSeq" id="XP_022289262.1">
    <property type="nucleotide sequence ID" value="XM_022433554.1"/>
</dbReference>
<feature type="domain" description="EGF-like" evidence="7">
    <location>
        <begin position="1249"/>
        <end position="1285"/>
    </location>
</feature>
<protein>
    <submittedName>
        <fullName evidence="9">Uncharacterized protein LOC111101184 isoform X1</fullName>
    </submittedName>
</protein>
<dbReference type="OrthoDB" id="6158185at2759"/>
<dbReference type="KEGG" id="cvn:111101184"/>
<evidence type="ECO:0000259" key="7">
    <source>
        <dbReference type="PROSITE" id="PS50026"/>
    </source>
</evidence>
<keyword evidence="1 5" id="KW-0245">EGF-like domain</keyword>